<dbReference type="GO" id="GO:0045292">
    <property type="term" value="P:mRNA cis splicing, via spliceosome"/>
    <property type="evidence" value="ECO:0007669"/>
    <property type="project" value="InterPro"/>
</dbReference>
<dbReference type="FunFam" id="1.10.10.790:FF:000002">
    <property type="entry name" value="Splicing factor 3A subunit 1"/>
    <property type="match status" value="1"/>
</dbReference>
<dbReference type="GO" id="GO:0000381">
    <property type="term" value="P:regulation of alternative mRNA splicing, via spliceosome"/>
    <property type="evidence" value="ECO:0007669"/>
    <property type="project" value="TreeGrafter"/>
</dbReference>
<dbReference type="SMART" id="SM00385">
    <property type="entry name" value="CYCLIN"/>
    <property type="match status" value="1"/>
</dbReference>
<dbReference type="InterPro" id="IPR013763">
    <property type="entry name" value="Cyclin-like_dom"/>
</dbReference>
<dbReference type="InterPro" id="IPR036915">
    <property type="entry name" value="Cyclin-like_sf"/>
</dbReference>
<dbReference type="Gene3D" id="1.20.5.650">
    <property type="entry name" value="Single helix bin"/>
    <property type="match status" value="1"/>
</dbReference>
<dbReference type="FunFam" id="1.10.472.10:FF:000002">
    <property type="entry name" value="Transcription factor IIIB 90 kDa subunit"/>
    <property type="match status" value="1"/>
</dbReference>
<keyword evidence="2" id="KW-0507">mRNA processing</keyword>
<dbReference type="InterPro" id="IPR022030">
    <property type="entry name" value="SF3A1_dom"/>
</dbReference>
<dbReference type="Pfam" id="PF12230">
    <property type="entry name" value="PRP21_like_P"/>
    <property type="match status" value="1"/>
</dbReference>
<feature type="compositionally biased region" description="Pro residues" evidence="9">
    <location>
        <begin position="50"/>
        <end position="65"/>
    </location>
</feature>
<dbReference type="PANTHER" id="PTHR15316">
    <property type="entry name" value="SPLICEOSOME ASSOCIATED PROTEIN 114/SWAP SPLICING FACTOR-RELATED"/>
    <property type="match status" value="1"/>
</dbReference>
<feature type="region of interest" description="Disordered" evidence="9">
    <location>
        <begin position="141"/>
        <end position="162"/>
    </location>
</feature>
<organism evidence="11 12">
    <name type="scientific">Rhipicephalus sanguineus</name>
    <name type="common">Brown dog tick</name>
    <name type="synonym">Ixodes sanguineus</name>
    <dbReference type="NCBI Taxonomy" id="34632"/>
    <lineage>
        <taxon>Eukaryota</taxon>
        <taxon>Metazoa</taxon>
        <taxon>Ecdysozoa</taxon>
        <taxon>Arthropoda</taxon>
        <taxon>Chelicerata</taxon>
        <taxon>Arachnida</taxon>
        <taxon>Acari</taxon>
        <taxon>Parasitiformes</taxon>
        <taxon>Ixodida</taxon>
        <taxon>Ixodoidea</taxon>
        <taxon>Ixodidae</taxon>
        <taxon>Rhipicephalinae</taxon>
        <taxon>Rhipicephalus</taxon>
        <taxon>Rhipicephalus</taxon>
    </lineage>
</organism>
<dbReference type="EMBL" id="JABSTV010001247">
    <property type="protein sequence ID" value="KAH7972714.1"/>
    <property type="molecule type" value="Genomic_DNA"/>
</dbReference>
<feature type="compositionally biased region" description="Basic and acidic residues" evidence="9">
    <location>
        <begin position="1173"/>
        <end position="1182"/>
    </location>
</feature>
<feature type="compositionally biased region" description="Acidic residues" evidence="9">
    <location>
        <begin position="988"/>
        <end position="998"/>
    </location>
</feature>
<dbReference type="Pfam" id="PF01805">
    <property type="entry name" value="Surp"/>
    <property type="match status" value="2"/>
</dbReference>
<comment type="caution">
    <text evidence="11">The sequence shown here is derived from an EMBL/GenBank/DDBJ whole genome shotgun (WGS) entry which is preliminary data.</text>
</comment>
<keyword evidence="3" id="KW-0747">Spliceosome</keyword>
<dbReference type="FunFam" id="1.10.10.790:FF:000001">
    <property type="entry name" value="Splicing factor 3a, subunit 1"/>
    <property type="match status" value="1"/>
</dbReference>
<sequence>MPPTVEDAVVLPPMEEQAPKEDAAPSTASDTAAVDSAAPPKEPAAAPAAPEQPTPPPAPAPPAPAKAPTIGIIYPPPELRNIVDKTAAFVARNGPEFEARIRQNEINNSKFNFLNSGDPYNAYYQHKVKEAKEGKIQPELALAPTPTKPGQQQQSGAPASKQDLISKVVEQPIVPKEPPPDFEFVADPPSISALDLDIVKLTAQFVARNGRQFLTNLMNREQRNYQFDFLRPQHSLFNYFMKLLEQYTKILVPGKDLMPRLKRESEDPKSILDQVRYRVEWTKLQEAQKRREEEEAERERVQYAQIDWHDFVVVETVDYQPNEQGLFPPPTTPDEVGSRVLAQQRMEEEGEEVEMEVESDEEGGGASDKEDEDTTPTSTATSTTNTSSSLPARAPSPPPQPPKEAPPQLPPLPPNPEQVVVRKDYNPKGGKPSKPSSEQYLISPITGEKIPADKMQEHMRIGLLDPRWVEQRDRAIQEKMQQDEVFAPGSAIESSLKQFAERRTDIFGFGDEETAIGKKIGEEDRRPQEKVTWDGHTASMEAATRAARANITIEEQIQQIHKIKGLLPDEEKERIGPAKPQHGSQQQHLPPLPPSNLPPLPPPPVSAAPPVSAPKPPPPKPPPPPQAPPPKSTAPPTLLPPAALRTQMAPVIAHPPVPTPPRPMMAAPQGLLMSAHLRPPPGMLGMPQGAHPPMAFAPMPPAMAPLPPEMPPSLPADDEPPSKKSKTEENLIPEAEFLAKNKGPVTVRVQVPGAQEKPYHFHADPCLYITRFAHHLEFGDKTHEVSMTALRMVQRMKRDWMHTGRRPSGLCGAALLVASRLHDFNRSIRDLVRIVKVCETTIRKRLTEFGETPSSKLTLDEFMSIDLEEEQDPPCFKATRKKQKQSAEEQGRIEKVSEEISKLQKKIEAELEERRRKVRGRFASSTRDEHLSEDEENRISSEFIMGNTMETINACLDDSRQSNEGSAASGSAAEDSLTDRLAPREDEDRSEDGEVECIDVDKPKQSSGIVSSLRPTAATLGLKESIEECMRVRDAVETTAESGVLDLEGLDDEELDGYIMTDAEVRLKTKFWMQTHAEYLKEMEEKEARKALEAEENANKPEAKKRKRRKRAPIHANTAGEAIEKMLQEKRISNKINYDVLKSLNSELGFPSSEPQQESSEDDIGSPAAKPAAADDRAAMKELEEEIEYQGEEQDEFAYHEEYDDYGD</sequence>
<gene>
    <name evidence="11" type="ORF">HPB52_015977</name>
</gene>
<feature type="coiled-coil region" evidence="8">
    <location>
        <begin position="886"/>
        <end position="913"/>
    </location>
</feature>
<feature type="compositionally biased region" description="Low complexity" evidence="9">
    <location>
        <begin position="962"/>
        <end position="974"/>
    </location>
</feature>
<keyword evidence="4" id="KW-0677">Repeat</keyword>
<dbReference type="Pfam" id="PF00382">
    <property type="entry name" value="TFIIB"/>
    <property type="match status" value="1"/>
</dbReference>
<evidence type="ECO:0000259" key="10">
    <source>
        <dbReference type="PROSITE" id="PS50128"/>
    </source>
</evidence>
<dbReference type="Proteomes" id="UP000821837">
    <property type="component" value="Chromosome 11"/>
</dbReference>
<dbReference type="InterPro" id="IPR045146">
    <property type="entry name" value="SF3A1"/>
</dbReference>
<dbReference type="PROSITE" id="PS50128">
    <property type="entry name" value="SURP"/>
    <property type="match status" value="2"/>
</dbReference>
<feature type="compositionally biased region" description="Low complexity" evidence="9">
    <location>
        <begin position="375"/>
        <end position="393"/>
    </location>
</feature>
<dbReference type="GO" id="GO:0071013">
    <property type="term" value="C:catalytic step 2 spliceosome"/>
    <property type="evidence" value="ECO:0007669"/>
    <property type="project" value="TreeGrafter"/>
</dbReference>
<feature type="region of interest" description="Disordered" evidence="9">
    <location>
        <begin position="573"/>
        <end position="640"/>
    </location>
</feature>
<protein>
    <recommendedName>
        <fullName evidence="10">SURP motif domain-containing protein</fullName>
    </recommendedName>
</protein>
<name>A0A9D4QCJ0_RHISA</name>
<feature type="compositionally biased region" description="Acidic residues" evidence="9">
    <location>
        <begin position="1183"/>
        <end position="1208"/>
    </location>
</feature>
<evidence type="ECO:0000256" key="3">
    <source>
        <dbReference type="ARBA" id="ARBA00022728"/>
    </source>
</evidence>
<dbReference type="GO" id="GO:0071004">
    <property type="term" value="C:U2-type prespliceosome"/>
    <property type="evidence" value="ECO:0007669"/>
    <property type="project" value="TreeGrafter"/>
</dbReference>
<dbReference type="PANTHER" id="PTHR15316:SF1">
    <property type="entry name" value="SPLICING FACTOR 3A SUBUNIT 1"/>
    <property type="match status" value="1"/>
</dbReference>
<dbReference type="Gene3D" id="1.10.472.10">
    <property type="entry name" value="Cyclin-like"/>
    <property type="match status" value="1"/>
</dbReference>
<keyword evidence="5" id="KW-0010">Activator</keyword>
<feature type="region of interest" description="Disordered" evidence="9">
    <location>
        <begin position="1"/>
        <end position="75"/>
    </location>
</feature>
<dbReference type="SUPFAM" id="SSF109905">
    <property type="entry name" value="Surp module (SWAP domain)"/>
    <property type="match status" value="2"/>
</dbReference>
<proteinExistence type="predicted"/>
<keyword evidence="12" id="KW-1185">Reference proteome</keyword>
<feature type="compositionally biased region" description="Polar residues" evidence="9">
    <location>
        <begin position="148"/>
        <end position="157"/>
    </location>
</feature>
<feature type="region of interest" description="Disordered" evidence="9">
    <location>
        <begin position="704"/>
        <end position="727"/>
    </location>
</feature>
<dbReference type="GO" id="GO:0017025">
    <property type="term" value="F:TBP-class protein binding"/>
    <property type="evidence" value="ECO:0007669"/>
    <property type="project" value="InterPro"/>
</dbReference>
<dbReference type="GO" id="GO:0003723">
    <property type="term" value="F:RNA binding"/>
    <property type="evidence" value="ECO:0007669"/>
    <property type="project" value="InterPro"/>
</dbReference>
<feature type="region of interest" description="Disordered" evidence="9">
    <location>
        <begin position="1146"/>
        <end position="1208"/>
    </location>
</feature>
<feature type="domain" description="SURP motif" evidence="10">
    <location>
        <begin position="82"/>
        <end position="124"/>
    </location>
</feature>
<feature type="region of interest" description="Disordered" evidence="9">
    <location>
        <begin position="1092"/>
        <end position="1119"/>
    </location>
</feature>
<dbReference type="AlphaFoldDB" id="A0A9D4QCJ0"/>
<dbReference type="Gene3D" id="1.10.10.790">
    <property type="entry name" value="Surp module"/>
    <property type="match status" value="2"/>
</dbReference>
<feature type="compositionally biased region" description="Basic and acidic residues" evidence="9">
    <location>
        <begin position="1092"/>
        <end position="1102"/>
    </location>
</feature>
<evidence type="ECO:0000256" key="9">
    <source>
        <dbReference type="SAM" id="MobiDB-lite"/>
    </source>
</evidence>
<evidence type="ECO:0000256" key="7">
    <source>
        <dbReference type="ARBA" id="ARBA00023242"/>
    </source>
</evidence>
<dbReference type="InterPro" id="IPR011665">
    <property type="entry name" value="BRF1_TBP-bd_dom"/>
</dbReference>
<dbReference type="SUPFAM" id="SSF47954">
    <property type="entry name" value="Cyclin-like"/>
    <property type="match status" value="1"/>
</dbReference>
<feature type="region of interest" description="Disordered" evidence="9">
    <location>
        <begin position="344"/>
        <end position="443"/>
    </location>
</feature>
<reference evidence="11" key="2">
    <citation type="submission" date="2021-09" db="EMBL/GenBank/DDBJ databases">
        <authorList>
            <person name="Jia N."/>
            <person name="Wang J."/>
            <person name="Shi W."/>
            <person name="Du L."/>
            <person name="Sun Y."/>
            <person name="Zhan W."/>
            <person name="Jiang J."/>
            <person name="Wang Q."/>
            <person name="Zhang B."/>
            <person name="Ji P."/>
            <person name="Sakyi L.B."/>
            <person name="Cui X."/>
            <person name="Yuan T."/>
            <person name="Jiang B."/>
            <person name="Yang W."/>
            <person name="Lam T.T.-Y."/>
            <person name="Chang Q."/>
            <person name="Ding S."/>
            <person name="Wang X."/>
            <person name="Zhu J."/>
            <person name="Ruan X."/>
            <person name="Zhao L."/>
            <person name="Wei J."/>
            <person name="Que T."/>
            <person name="Du C."/>
            <person name="Cheng J."/>
            <person name="Dai P."/>
            <person name="Han X."/>
            <person name="Huang E."/>
            <person name="Gao Y."/>
            <person name="Liu J."/>
            <person name="Shao H."/>
            <person name="Ye R."/>
            <person name="Li L."/>
            <person name="Wei W."/>
            <person name="Wang X."/>
            <person name="Wang C."/>
            <person name="Huo Q."/>
            <person name="Li W."/>
            <person name="Guo W."/>
            <person name="Chen H."/>
            <person name="Chen S."/>
            <person name="Zhou L."/>
            <person name="Zhou L."/>
            <person name="Ni X."/>
            <person name="Tian J."/>
            <person name="Zhou Y."/>
            <person name="Sheng Y."/>
            <person name="Liu T."/>
            <person name="Pan Y."/>
            <person name="Xia L."/>
            <person name="Li J."/>
            <person name="Zhao F."/>
            <person name="Cao W."/>
        </authorList>
    </citation>
    <scope>NUCLEOTIDE SEQUENCE</scope>
    <source>
        <strain evidence="11">Rsan-2018</strain>
        <tissue evidence="11">Larvae</tissue>
    </source>
</reference>
<keyword evidence="6" id="KW-0508">mRNA splicing</keyword>
<feature type="compositionally biased region" description="Pro residues" evidence="9">
    <location>
        <begin position="394"/>
        <end position="416"/>
    </location>
</feature>
<feature type="compositionally biased region" description="Low complexity" evidence="9">
    <location>
        <begin position="24"/>
        <end position="49"/>
    </location>
</feature>
<feature type="compositionally biased region" description="Pro residues" evidence="9">
    <location>
        <begin position="704"/>
        <end position="714"/>
    </location>
</feature>
<evidence type="ECO:0000256" key="2">
    <source>
        <dbReference type="ARBA" id="ARBA00022664"/>
    </source>
</evidence>
<evidence type="ECO:0000256" key="6">
    <source>
        <dbReference type="ARBA" id="ARBA00023187"/>
    </source>
</evidence>
<dbReference type="CDD" id="cd20554">
    <property type="entry name" value="CYCLIN_TFIIIB90_rpt2"/>
    <property type="match status" value="1"/>
</dbReference>
<dbReference type="InterPro" id="IPR000061">
    <property type="entry name" value="Surp"/>
</dbReference>
<accession>A0A9D4QCJ0</accession>
<reference evidence="11" key="1">
    <citation type="journal article" date="2020" name="Cell">
        <title>Large-Scale Comparative Analyses of Tick Genomes Elucidate Their Genetic Diversity and Vector Capacities.</title>
        <authorList>
            <consortium name="Tick Genome and Microbiome Consortium (TIGMIC)"/>
            <person name="Jia N."/>
            <person name="Wang J."/>
            <person name="Shi W."/>
            <person name="Du L."/>
            <person name="Sun Y."/>
            <person name="Zhan W."/>
            <person name="Jiang J.F."/>
            <person name="Wang Q."/>
            <person name="Zhang B."/>
            <person name="Ji P."/>
            <person name="Bell-Sakyi L."/>
            <person name="Cui X.M."/>
            <person name="Yuan T.T."/>
            <person name="Jiang B.G."/>
            <person name="Yang W.F."/>
            <person name="Lam T.T."/>
            <person name="Chang Q.C."/>
            <person name="Ding S.J."/>
            <person name="Wang X.J."/>
            <person name="Zhu J.G."/>
            <person name="Ruan X.D."/>
            <person name="Zhao L."/>
            <person name="Wei J.T."/>
            <person name="Ye R.Z."/>
            <person name="Que T.C."/>
            <person name="Du C.H."/>
            <person name="Zhou Y.H."/>
            <person name="Cheng J.X."/>
            <person name="Dai P.F."/>
            <person name="Guo W.B."/>
            <person name="Han X.H."/>
            <person name="Huang E.J."/>
            <person name="Li L.F."/>
            <person name="Wei W."/>
            <person name="Gao Y.C."/>
            <person name="Liu J.Z."/>
            <person name="Shao H.Z."/>
            <person name="Wang X."/>
            <person name="Wang C.C."/>
            <person name="Yang T.C."/>
            <person name="Huo Q.B."/>
            <person name="Li W."/>
            <person name="Chen H.Y."/>
            <person name="Chen S.E."/>
            <person name="Zhou L.G."/>
            <person name="Ni X.B."/>
            <person name="Tian J.H."/>
            <person name="Sheng Y."/>
            <person name="Liu T."/>
            <person name="Pan Y.S."/>
            <person name="Xia L.Y."/>
            <person name="Li J."/>
            <person name="Zhao F."/>
            <person name="Cao W.C."/>
        </authorList>
    </citation>
    <scope>NUCLEOTIDE SEQUENCE</scope>
    <source>
        <strain evidence="11">Rsan-2018</strain>
    </source>
</reference>
<dbReference type="Pfam" id="PF07741">
    <property type="entry name" value="BRF1"/>
    <property type="match status" value="1"/>
</dbReference>
<evidence type="ECO:0000313" key="12">
    <source>
        <dbReference type="Proteomes" id="UP000821837"/>
    </source>
</evidence>
<evidence type="ECO:0000313" key="11">
    <source>
        <dbReference type="EMBL" id="KAH7972714.1"/>
    </source>
</evidence>
<feature type="region of interest" description="Disordered" evidence="9">
    <location>
        <begin position="921"/>
        <end position="940"/>
    </location>
</feature>
<dbReference type="GO" id="GO:0005686">
    <property type="term" value="C:U2 snRNP"/>
    <property type="evidence" value="ECO:0007669"/>
    <property type="project" value="TreeGrafter"/>
</dbReference>
<feature type="domain" description="SURP motif" evidence="10">
    <location>
        <begin position="198"/>
        <end position="240"/>
    </location>
</feature>
<evidence type="ECO:0000256" key="5">
    <source>
        <dbReference type="ARBA" id="ARBA00023159"/>
    </source>
</evidence>
<feature type="compositionally biased region" description="Basic residues" evidence="9">
    <location>
        <begin position="1103"/>
        <end position="1113"/>
    </location>
</feature>
<comment type="subcellular location">
    <subcellularLocation>
        <location evidence="1">Nucleus</location>
    </subcellularLocation>
</comment>
<evidence type="ECO:0000256" key="4">
    <source>
        <dbReference type="ARBA" id="ARBA00022737"/>
    </source>
</evidence>
<keyword evidence="8" id="KW-0175">Coiled coil</keyword>
<dbReference type="VEuPathDB" id="VectorBase:RSAN_027178"/>
<feature type="compositionally biased region" description="Pro residues" evidence="9">
    <location>
        <begin position="590"/>
        <end position="639"/>
    </location>
</feature>
<feature type="compositionally biased region" description="Basic and acidic residues" evidence="9">
    <location>
        <begin position="977"/>
        <end position="987"/>
    </location>
</feature>
<dbReference type="VEuPathDB" id="VectorBase:RSAN_048203"/>
<feature type="region of interest" description="Disordered" evidence="9">
    <location>
        <begin position="959"/>
        <end position="1012"/>
    </location>
</feature>
<evidence type="ECO:0000256" key="8">
    <source>
        <dbReference type="SAM" id="Coils"/>
    </source>
</evidence>
<feature type="compositionally biased region" description="Acidic residues" evidence="9">
    <location>
        <begin position="348"/>
        <end position="374"/>
    </location>
</feature>
<dbReference type="InterPro" id="IPR035967">
    <property type="entry name" value="SWAP/Surp_sf"/>
</dbReference>
<dbReference type="SMART" id="SM00648">
    <property type="entry name" value="SWAP"/>
    <property type="match status" value="2"/>
</dbReference>
<evidence type="ECO:0000256" key="1">
    <source>
        <dbReference type="ARBA" id="ARBA00004123"/>
    </source>
</evidence>
<dbReference type="InterPro" id="IPR013150">
    <property type="entry name" value="TFIIB_cyclin"/>
</dbReference>
<keyword evidence="7" id="KW-0539">Nucleus</keyword>